<keyword evidence="5" id="KW-0067">ATP-binding</keyword>
<gene>
    <name evidence="11" type="ORF">M407DRAFT_20608</name>
</gene>
<dbReference type="GO" id="GO:0005524">
    <property type="term" value="F:ATP binding"/>
    <property type="evidence" value="ECO:0007669"/>
    <property type="project" value="UniProtKB-KW"/>
</dbReference>
<feature type="compositionally biased region" description="Basic residues" evidence="7">
    <location>
        <begin position="179"/>
        <end position="190"/>
    </location>
</feature>
<evidence type="ECO:0000256" key="7">
    <source>
        <dbReference type="SAM" id="MobiDB-lite"/>
    </source>
</evidence>
<name>A0A0C3QPS4_9AGAM</name>
<dbReference type="InterPro" id="IPR023780">
    <property type="entry name" value="Chromo_domain"/>
</dbReference>
<dbReference type="Gene3D" id="3.40.50.300">
    <property type="entry name" value="P-loop containing nucleotide triphosphate hydrolases"/>
    <property type="match status" value="1"/>
</dbReference>
<feature type="non-terminal residue" evidence="11">
    <location>
        <position position="1183"/>
    </location>
</feature>
<evidence type="ECO:0000256" key="4">
    <source>
        <dbReference type="ARBA" id="ARBA00022801"/>
    </source>
</evidence>
<keyword evidence="4" id="KW-0378">Hydrolase</keyword>
<protein>
    <submittedName>
        <fullName evidence="11">Uncharacterized protein</fullName>
    </submittedName>
</protein>
<feature type="compositionally biased region" description="Low complexity" evidence="7">
    <location>
        <begin position="46"/>
        <end position="58"/>
    </location>
</feature>
<dbReference type="CDD" id="cd18659">
    <property type="entry name" value="CD2_tandem"/>
    <property type="match status" value="1"/>
</dbReference>
<dbReference type="PANTHER" id="PTHR45623">
    <property type="entry name" value="CHROMODOMAIN-HELICASE-DNA-BINDING PROTEIN 3-RELATED-RELATED"/>
    <property type="match status" value="1"/>
</dbReference>
<dbReference type="PANTHER" id="PTHR45623:SF14">
    <property type="entry name" value="CHROMODOMAIN-HELICASE-DNA-BINDING PROTEIN 1"/>
    <property type="match status" value="1"/>
</dbReference>
<keyword evidence="12" id="KW-1185">Reference proteome</keyword>
<feature type="compositionally biased region" description="Acidic residues" evidence="7">
    <location>
        <begin position="103"/>
        <end position="117"/>
    </location>
</feature>
<dbReference type="SUPFAM" id="SSF54160">
    <property type="entry name" value="Chromo domain-like"/>
    <property type="match status" value="2"/>
</dbReference>
<reference evidence="12" key="2">
    <citation type="submission" date="2015-01" db="EMBL/GenBank/DDBJ databases">
        <title>Evolutionary Origins and Diversification of the Mycorrhizal Mutualists.</title>
        <authorList>
            <consortium name="DOE Joint Genome Institute"/>
            <consortium name="Mycorrhizal Genomics Consortium"/>
            <person name="Kohler A."/>
            <person name="Kuo A."/>
            <person name="Nagy L.G."/>
            <person name="Floudas D."/>
            <person name="Copeland A."/>
            <person name="Barry K.W."/>
            <person name="Cichocki N."/>
            <person name="Veneault-Fourrey C."/>
            <person name="LaButti K."/>
            <person name="Lindquist E.A."/>
            <person name="Lipzen A."/>
            <person name="Lundell T."/>
            <person name="Morin E."/>
            <person name="Murat C."/>
            <person name="Riley R."/>
            <person name="Ohm R."/>
            <person name="Sun H."/>
            <person name="Tunlid A."/>
            <person name="Henrissat B."/>
            <person name="Grigoriev I.V."/>
            <person name="Hibbett D.S."/>
            <person name="Martin F."/>
        </authorList>
    </citation>
    <scope>NUCLEOTIDE SEQUENCE [LARGE SCALE GENOMIC DNA]</scope>
    <source>
        <strain evidence="12">MUT 4182</strain>
    </source>
</reference>
<dbReference type="InterPro" id="IPR049730">
    <property type="entry name" value="SNF2/RAD54-like_C"/>
</dbReference>
<dbReference type="GO" id="GO:0000785">
    <property type="term" value="C:chromatin"/>
    <property type="evidence" value="ECO:0007669"/>
    <property type="project" value="TreeGrafter"/>
</dbReference>
<sequence>MDVRSLTTHHHPVHNPIQSTSDNSQDDESDMDVDSATGSSPNPHRSTTNAFATSAAAAQHKGAILDTRATTSDASAIGSPAPSDTPAPRPSQPQSHSQSMDVSSEDEDADASDDDDEPPRLPTSRRKPAAGDKIDLANADPELYGLRRSGRSRESNNDYYQSESDLSDDADDGAYASPKKSKSRGSKKASRSVSASNQGYFFQTTANADADSSASEYGAPSGGKKKRKANGNPTYGSDSPANLFDPARVSTRGGKIPNYNDETRFGSEEDEDEDEAYASGAPRGAVGPNGVPVYGVGETFEEQDEIEGVYGHFRDEEHKADPEDIPQQNMRFHIKWKNFSHLHNTDETYEFLKRFKGVKRVDNYIKQVIGTEKMVFNNPSVTKEELETFNIERERRQDWLEGCKIVERVVSIRERRDKQGIEYFCKWQGLAYSECTWEGADEVRRIAPAEIESFDAREASGLVPWRSQYYPINKRPPSKVLKKDPEYLGGPENSSRPSLGAPVPPPAATATNGAPANGAPKKEEDEDMDAEGEGEDELDGLIPAPVKPEEEVKPEVKPEPVPVVKAQGGVTGQHFDMYKLELKDFQLTGLNWLAYIWSRGENGILADEMGLGKTVQSVAFLSYLVHTVNQFGPFLVVVPLSTLPAWQAQFKTWTPDLNVIAYVGSGKSREVIRQYEFGPNPKKLKFNVLLTTYEFVLKDRQDLGAIKWQALLVDEAHRLKNSESQLYEALSGFSAAFKLLITGTPLQNNVKELLALMHFLMPDRFPLTNDFDLSDIDQEAKIKDLHEKLQGMMLRRLKRDVIKSLPTKSERILRVEMSAMQTHYYKNILTRNFAALARSVSGQNTQISLLNIAVELKKAANHPYLFDGAEVVSQDKEQTLKGIVMNSGKMVLLDKLLARLKMDGHRVLIFSQMVRILDILSDYMSLRGYQHQRLDGTVSSEIRKKAIMHFNAPGSPDFAFLLSTRAGGLGINLETADTVIIFDSDWNPQNDLQAMARAHRIGQKSHVNVYRFVSKDTMEEDVLERAKRKMVLEYAIINQMDTSGASFAPKAPSKASAEFSKDELSAILKYGAQNMFKQDENQMNKKMEEMDLDAILDSAEDHETVAAGGAAGSSLGGEGFLQSLAVVSDVKNDMNWEDIIPVDARDAFAKEEAEKEAADAVAQANRKRAAAQIAPGAYEGMDV</sequence>
<accession>A0A0C3QPS4</accession>
<dbReference type="OrthoDB" id="5857104at2759"/>
<evidence type="ECO:0000256" key="6">
    <source>
        <dbReference type="ARBA" id="ARBA00023242"/>
    </source>
</evidence>
<dbReference type="SMART" id="SM00490">
    <property type="entry name" value="HELICc"/>
    <property type="match status" value="1"/>
</dbReference>
<dbReference type="Gene3D" id="2.40.50.40">
    <property type="match status" value="2"/>
</dbReference>
<proteinExistence type="predicted"/>
<feature type="domain" description="Helicase ATP-binding" evidence="9">
    <location>
        <begin position="594"/>
        <end position="763"/>
    </location>
</feature>
<dbReference type="PROSITE" id="PS51194">
    <property type="entry name" value="HELICASE_CTER"/>
    <property type="match status" value="1"/>
</dbReference>
<keyword evidence="6" id="KW-0539">Nucleus</keyword>
<dbReference type="Pfam" id="PF00385">
    <property type="entry name" value="Chromo"/>
    <property type="match status" value="1"/>
</dbReference>
<dbReference type="STRING" id="1051891.A0A0C3QPS4"/>
<evidence type="ECO:0000256" key="5">
    <source>
        <dbReference type="ARBA" id="ARBA00022840"/>
    </source>
</evidence>
<dbReference type="InterPro" id="IPR027417">
    <property type="entry name" value="P-loop_NTPase"/>
</dbReference>
<dbReference type="SMART" id="SM00298">
    <property type="entry name" value="CHROMO"/>
    <property type="match status" value="1"/>
</dbReference>
<dbReference type="InterPro" id="IPR001650">
    <property type="entry name" value="Helicase_C-like"/>
</dbReference>
<evidence type="ECO:0000256" key="3">
    <source>
        <dbReference type="ARBA" id="ARBA00022741"/>
    </source>
</evidence>
<dbReference type="Pfam" id="PF00271">
    <property type="entry name" value="Helicase_C"/>
    <property type="match status" value="1"/>
</dbReference>
<dbReference type="Pfam" id="PF00176">
    <property type="entry name" value="SNF2-rel_dom"/>
    <property type="match status" value="1"/>
</dbReference>
<evidence type="ECO:0000313" key="11">
    <source>
        <dbReference type="EMBL" id="KIO30341.1"/>
    </source>
</evidence>
<feature type="compositionally biased region" description="Acidic residues" evidence="7">
    <location>
        <begin position="524"/>
        <end position="539"/>
    </location>
</feature>
<evidence type="ECO:0000259" key="8">
    <source>
        <dbReference type="PROSITE" id="PS50013"/>
    </source>
</evidence>
<dbReference type="InterPro" id="IPR000330">
    <property type="entry name" value="SNF2_N"/>
</dbReference>
<feature type="domain" description="Helicase C-terminal" evidence="10">
    <location>
        <begin position="892"/>
        <end position="1053"/>
    </location>
</feature>
<dbReference type="GO" id="GO:0005634">
    <property type="term" value="C:nucleus"/>
    <property type="evidence" value="ECO:0007669"/>
    <property type="project" value="UniProtKB-SubCell"/>
</dbReference>
<dbReference type="InterPro" id="IPR038718">
    <property type="entry name" value="SNF2-like_sf"/>
</dbReference>
<dbReference type="GO" id="GO:0003682">
    <property type="term" value="F:chromatin binding"/>
    <property type="evidence" value="ECO:0007669"/>
    <property type="project" value="TreeGrafter"/>
</dbReference>
<feature type="compositionally biased region" description="Polar residues" evidence="7">
    <location>
        <begin position="36"/>
        <end position="45"/>
    </location>
</feature>
<dbReference type="PROSITE" id="PS51192">
    <property type="entry name" value="HELICASE_ATP_BIND_1"/>
    <property type="match status" value="1"/>
</dbReference>
<evidence type="ECO:0000259" key="10">
    <source>
        <dbReference type="PROSITE" id="PS51194"/>
    </source>
</evidence>
<dbReference type="AlphaFoldDB" id="A0A0C3QPS4"/>
<dbReference type="SUPFAM" id="SSF52540">
    <property type="entry name" value="P-loop containing nucleoside triphosphate hydrolases"/>
    <property type="match status" value="2"/>
</dbReference>
<feature type="region of interest" description="Disordered" evidence="7">
    <location>
        <begin position="474"/>
        <end position="557"/>
    </location>
</feature>
<feature type="compositionally biased region" description="Basic and acidic residues" evidence="7">
    <location>
        <begin position="547"/>
        <end position="557"/>
    </location>
</feature>
<feature type="compositionally biased region" description="Polar residues" evidence="7">
    <location>
        <begin position="231"/>
        <end position="240"/>
    </location>
</feature>
<evidence type="ECO:0000313" key="12">
    <source>
        <dbReference type="Proteomes" id="UP000054248"/>
    </source>
</evidence>
<dbReference type="GO" id="GO:0042393">
    <property type="term" value="F:histone binding"/>
    <property type="evidence" value="ECO:0007669"/>
    <property type="project" value="TreeGrafter"/>
</dbReference>
<feature type="compositionally biased region" description="Low complexity" evidence="7">
    <location>
        <begin position="508"/>
        <end position="519"/>
    </location>
</feature>
<dbReference type="Proteomes" id="UP000054248">
    <property type="component" value="Unassembled WGS sequence"/>
</dbReference>
<dbReference type="InterPro" id="IPR016197">
    <property type="entry name" value="Chromo-like_dom_sf"/>
</dbReference>
<dbReference type="PROSITE" id="PS50013">
    <property type="entry name" value="CHROMO_2"/>
    <property type="match status" value="1"/>
</dbReference>
<reference evidence="11 12" key="1">
    <citation type="submission" date="2014-04" db="EMBL/GenBank/DDBJ databases">
        <authorList>
            <consortium name="DOE Joint Genome Institute"/>
            <person name="Kuo A."/>
            <person name="Girlanda M."/>
            <person name="Perotto S."/>
            <person name="Kohler A."/>
            <person name="Nagy L.G."/>
            <person name="Floudas D."/>
            <person name="Copeland A."/>
            <person name="Barry K.W."/>
            <person name="Cichocki N."/>
            <person name="Veneault-Fourrey C."/>
            <person name="LaButti K."/>
            <person name="Lindquist E.A."/>
            <person name="Lipzen A."/>
            <person name="Lundell T."/>
            <person name="Morin E."/>
            <person name="Murat C."/>
            <person name="Sun H."/>
            <person name="Tunlid A."/>
            <person name="Henrissat B."/>
            <person name="Grigoriev I.V."/>
            <person name="Hibbett D.S."/>
            <person name="Martin F."/>
            <person name="Nordberg H.P."/>
            <person name="Cantor M.N."/>
            <person name="Hua S.X."/>
        </authorList>
    </citation>
    <scope>NUCLEOTIDE SEQUENCE [LARGE SCALE GENOMIC DNA]</scope>
    <source>
        <strain evidence="11 12">MUT 4182</strain>
    </source>
</reference>
<feature type="compositionally biased region" description="Polar residues" evidence="7">
    <location>
        <begin position="197"/>
        <end position="207"/>
    </location>
</feature>
<evidence type="ECO:0000256" key="2">
    <source>
        <dbReference type="ARBA" id="ARBA00022737"/>
    </source>
</evidence>
<dbReference type="HOGENOM" id="CLU_000315_8_4_1"/>
<feature type="compositionally biased region" description="Acidic residues" evidence="7">
    <location>
        <begin position="24"/>
        <end position="33"/>
    </location>
</feature>
<comment type="subcellular location">
    <subcellularLocation>
        <location evidence="1">Nucleus</location>
    </subcellularLocation>
</comment>
<dbReference type="Gene3D" id="3.40.50.10810">
    <property type="entry name" value="Tandem AAA-ATPase domain"/>
    <property type="match status" value="1"/>
</dbReference>
<dbReference type="GO" id="GO:0003677">
    <property type="term" value="F:DNA binding"/>
    <property type="evidence" value="ECO:0007669"/>
    <property type="project" value="TreeGrafter"/>
</dbReference>
<dbReference type="InterPro" id="IPR014001">
    <property type="entry name" value="Helicase_ATP-bd"/>
</dbReference>
<organism evidence="11 12">
    <name type="scientific">Tulasnella calospora MUT 4182</name>
    <dbReference type="NCBI Taxonomy" id="1051891"/>
    <lineage>
        <taxon>Eukaryota</taxon>
        <taxon>Fungi</taxon>
        <taxon>Dikarya</taxon>
        <taxon>Basidiomycota</taxon>
        <taxon>Agaricomycotina</taxon>
        <taxon>Agaricomycetes</taxon>
        <taxon>Cantharellales</taxon>
        <taxon>Tulasnellaceae</taxon>
        <taxon>Tulasnella</taxon>
    </lineage>
</organism>
<feature type="region of interest" description="Disordered" evidence="7">
    <location>
        <begin position="1"/>
        <end position="289"/>
    </location>
</feature>
<dbReference type="GO" id="GO:0016887">
    <property type="term" value="F:ATP hydrolysis activity"/>
    <property type="evidence" value="ECO:0007669"/>
    <property type="project" value="TreeGrafter"/>
</dbReference>
<keyword evidence="3" id="KW-0547">Nucleotide-binding</keyword>
<dbReference type="CDD" id="cd18793">
    <property type="entry name" value="SF2_C_SNF"/>
    <property type="match status" value="1"/>
</dbReference>
<evidence type="ECO:0000259" key="9">
    <source>
        <dbReference type="PROSITE" id="PS51192"/>
    </source>
</evidence>
<dbReference type="InterPro" id="IPR000953">
    <property type="entry name" value="Chromo/chromo_shadow_dom"/>
</dbReference>
<dbReference type="GO" id="GO:0140658">
    <property type="term" value="F:ATP-dependent chromatin remodeler activity"/>
    <property type="evidence" value="ECO:0007669"/>
    <property type="project" value="TreeGrafter"/>
</dbReference>
<keyword evidence="2" id="KW-0677">Repeat</keyword>
<dbReference type="EMBL" id="KN822973">
    <property type="protein sequence ID" value="KIO30341.1"/>
    <property type="molecule type" value="Genomic_DNA"/>
</dbReference>
<evidence type="ECO:0000256" key="1">
    <source>
        <dbReference type="ARBA" id="ARBA00004123"/>
    </source>
</evidence>
<feature type="domain" description="Chromo" evidence="8">
    <location>
        <begin position="404"/>
        <end position="466"/>
    </location>
</feature>
<dbReference type="SMART" id="SM00487">
    <property type="entry name" value="DEXDc"/>
    <property type="match status" value="1"/>
</dbReference>
<dbReference type="GO" id="GO:0034728">
    <property type="term" value="P:nucleosome organization"/>
    <property type="evidence" value="ECO:0007669"/>
    <property type="project" value="TreeGrafter"/>
</dbReference>